<evidence type="ECO:0000313" key="2">
    <source>
        <dbReference type="EMBL" id="DAE11237.1"/>
    </source>
</evidence>
<protein>
    <submittedName>
        <fullName evidence="2">Virion protein</fullName>
    </submittedName>
</protein>
<feature type="region of interest" description="Disordered" evidence="1">
    <location>
        <begin position="165"/>
        <end position="204"/>
    </location>
</feature>
<reference evidence="2" key="1">
    <citation type="journal article" date="2021" name="Proc. Natl. Acad. Sci. U.S.A.">
        <title>A Catalog of Tens of Thousands of Viruses from Human Metagenomes Reveals Hidden Associations with Chronic Diseases.</title>
        <authorList>
            <person name="Tisza M.J."/>
            <person name="Buck C.B."/>
        </authorList>
    </citation>
    <scope>NUCLEOTIDE SEQUENCE</scope>
    <source>
        <strain evidence="2">CtFbF42</strain>
    </source>
</reference>
<feature type="compositionally biased region" description="Low complexity" evidence="1">
    <location>
        <begin position="569"/>
        <end position="582"/>
    </location>
</feature>
<feature type="region of interest" description="Disordered" evidence="1">
    <location>
        <begin position="557"/>
        <end position="597"/>
    </location>
</feature>
<evidence type="ECO:0000256" key="1">
    <source>
        <dbReference type="SAM" id="MobiDB-lite"/>
    </source>
</evidence>
<dbReference type="EMBL" id="BK015529">
    <property type="protein sequence ID" value="DAE11237.1"/>
    <property type="molecule type" value="Genomic_DNA"/>
</dbReference>
<proteinExistence type="predicted"/>
<accession>A0A8S5PXR7</accession>
<sequence>MAYPYDNGQAPGGLLGMWGGQPAPKNMSMADVVSGNPGFLAGVTALSMLANNNGRRSFGQLLGRGGLDALGALGNAGMYGLQRDRMATQDALARAQWEASREDRGLANAISLGQLQLNQQRLGIAQQQAQREAADRDLFGRLMGLPGLTGGSGQGADMDPLKMPRISDGTTLSAGTLPPKSQRPAGPDGAPLDKAAMTNNPGNVGNFGDQVRVYPNMLEGLKGMRANLLSPAYAKNPTVTAIISRWSPSNENDTSALIKDTAAMMGVDPNQPLNLNDPQTMKSLMRAITVNEGSYKYVPADEFDMAVGLKPVPAGYRSVDYSGNQQAQSGTGSPYSSGSGVVSPNVMAAASIPGDLGAAAGRVAGLQQQQENNDLDRAKLDFERTKASPGYMFNQKLAEKSADYYDSLNDDVAAKDEMITNVETLKSLLTNLKSGPLQDKIDMANQFLHRMGLSGNLIGANDVRDADALKYLINKNVFNVLLQQKGVQTEGDAERAKKTFASLENSPEGANWIAQYMFNIATRGKEKDMFLIDQMRKNGGDRYAAMRAWDAHKKTLPSVAPPAPERVTRTSASVPAASPSGGRHYRYDPATGTLLEN</sequence>
<feature type="compositionally biased region" description="Low complexity" evidence="1">
    <location>
        <begin position="329"/>
        <end position="339"/>
    </location>
</feature>
<feature type="region of interest" description="Disordered" evidence="1">
    <location>
        <begin position="320"/>
        <end position="339"/>
    </location>
</feature>
<organism evidence="2">
    <name type="scientific">Podoviridae sp. ctFbF42</name>
    <dbReference type="NCBI Taxonomy" id="2825233"/>
    <lineage>
        <taxon>Viruses</taxon>
        <taxon>Duplodnaviria</taxon>
        <taxon>Heunggongvirae</taxon>
        <taxon>Uroviricota</taxon>
        <taxon>Caudoviricetes</taxon>
    </lineage>
</organism>
<name>A0A8S5PXR7_9CAUD</name>